<evidence type="ECO:0000313" key="2">
    <source>
        <dbReference type="EMBL" id="KUM26899.1"/>
    </source>
</evidence>
<evidence type="ECO:0000256" key="1">
    <source>
        <dbReference type="SAM" id="Phobius"/>
    </source>
</evidence>
<proteinExistence type="predicted"/>
<keyword evidence="1" id="KW-1133">Transmembrane helix</keyword>
<organism evidence="2 3">
    <name type="scientific">Rhizobium loti</name>
    <name type="common">Mesorhizobium loti</name>
    <dbReference type="NCBI Taxonomy" id="381"/>
    <lineage>
        <taxon>Bacteria</taxon>
        <taxon>Pseudomonadati</taxon>
        <taxon>Pseudomonadota</taxon>
        <taxon>Alphaproteobacteria</taxon>
        <taxon>Hyphomicrobiales</taxon>
        <taxon>Phyllobacteriaceae</taxon>
        <taxon>Mesorhizobium</taxon>
    </lineage>
</organism>
<gene>
    <name evidence="2" type="ORF">AU467_19425</name>
</gene>
<feature type="transmembrane region" description="Helical" evidence="1">
    <location>
        <begin position="12"/>
        <end position="30"/>
    </location>
</feature>
<sequence>MTALLSFLSGNPAVLGVLVSFIAALGWGFHQRLAGAKAERDRQTKAEAAARDIANQVDNDTGTLPAEAVKKELKSWARD</sequence>
<keyword evidence="1" id="KW-0472">Membrane</keyword>
<reference evidence="2 3" key="1">
    <citation type="submission" date="2015-12" db="EMBL/GenBank/DDBJ databases">
        <title>Draft genome sequence of Mesorhizobium sp. UFLA 01-765, a multitolerant efficient symbiont and plant-growth promoting strain isolated from Zn-mining soil using Leucaena leucocephala as a trap plant.</title>
        <authorList>
            <person name="Rangel W.M."/>
            <person name="Thijs S."/>
            <person name="Longatti S.M."/>
            <person name="Moreira F.M."/>
            <person name="Weyens N."/>
            <person name="Vangronsveld J."/>
            <person name="Van Hamme J.D."/>
            <person name="Bottos E.M."/>
            <person name="Rineau F."/>
        </authorList>
    </citation>
    <scope>NUCLEOTIDE SEQUENCE [LARGE SCALE GENOMIC DNA]</scope>
    <source>
        <strain evidence="2 3">UFLA 01-765</strain>
    </source>
</reference>
<dbReference type="OrthoDB" id="8084752at2"/>
<comment type="caution">
    <text evidence="2">The sequence shown here is derived from an EMBL/GenBank/DDBJ whole genome shotgun (WGS) entry which is preliminary data.</text>
</comment>
<name>A0A101KU24_RHILI</name>
<evidence type="ECO:0000313" key="3">
    <source>
        <dbReference type="Proteomes" id="UP000053176"/>
    </source>
</evidence>
<dbReference type="EMBL" id="LPWA01000101">
    <property type="protein sequence ID" value="KUM26899.1"/>
    <property type="molecule type" value="Genomic_DNA"/>
</dbReference>
<protein>
    <submittedName>
        <fullName evidence="2">ABC transporter permease</fullName>
    </submittedName>
</protein>
<dbReference type="Proteomes" id="UP000053176">
    <property type="component" value="Unassembled WGS sequence"/>
</dbReference>
<accession>A0A101KU24</accession>
<keyword evidence="1" id="KW-0812">Transmembrane</keyword>
<dbReference type="AlphaFoldDB" id="A0A101KU24"/>